<proteinExistence type="predicted"/>
<sequence>MSAVDLPDGRHVLGEPGAWTKPTGRLTARTAYAAAHVVPRVGAENTPGAPADLDWEATLAFRHYLWSYGLGVAEAMDTSQRGMGLDWAAASELIRRSSAEARSVGALIACGAGTDQLSAETVSALPHQDRRAALATVTEAYREQLATVVGAGSRPILMASRALAAVAGDAEDYLTVYGTLLEECSEPVILHWLGEAFDPALRGYWGSADPRTAGETVARLIAAHADKVDGIKISLLDAELEIWLRAKLPEGVKMYTGDDYNYPDLVVGDSRGHSDALLGIFAAIAPAASTALQSLDGGTDGAARAHEILTSTQALSKHIFAAPTYYYKTGIAFLSWLNGYQPGFQMVGGLQSGRSLPHLVELFRLADRAGLLLDPDLAARRMAGYLTVSGVTA</sequence>
<dbReference type="EMBL" id="BAABGN010000012">
    <property type="protein sequence ID" value="GAA4428169.1"/>
    <property type="molecule type" value="Genomic_DNA"/>
</dbReference>
<reference evidence="2" key="1">
    <citation type="journal article" date="2019" name="Int. J. Syst. Evol. Microbiol.">
        <title>The Global Catalogue of Microorganisms (GCM) 10K type strain sequencing project: providing services to taxonomists for standard genome sequencing and annotation.</title>
        <authorList>
            <consortium name="The Broad Institute Genomics Platform"/>
            <consortium name="The Broad Institute Genome Sequencing Center for Infectious Disease"/>
            <person name="Wu L."/>
            <person name="Ma J."/>
        </authorList>
    </citation>
    <scope>NUCLEOTIDE SEQUENCE [LARGE SCALE GENOMIC DNA]</scope>
    <source>
        <strain evidence="2">JCM 17810</strain>
    </source>
</reference>
<dbReference type="InterPro" id="IPR013785">
    <property type="entry name" value="Aldolase_TIM"/>
</dbReference>
<keyword evidence="2" id="KW-1185">Reference proteome</keyword>
<protein>
    <submittedName>
        <fullName evidence="1">Dihydrodipicolinate synthase family protein</fullName>
    </submittedName>
</protein>
<dbReference type="RefSeq" id="WP_345216993.1">
    <property type="nucleotide sequence ID" value="NZ_BAABGN010000012.1"/>
</dbReference>
<accession>A0ABP8LGZ0</accession>
<dbReference type="InterPro" id="IPR009334">
    <property type="entry name" value="DUF993"/>
</dbReference>
<evidence type="ECO:0000313" key="1">
    <source>
        <dbReference type="EMBL" id="GAA4428169.1"/>
    </source>
</evidence>
<dbReference type="Gene3D" id="3.20.20.70">
    <property type="entry name" value="Aldolase class I"/>
    <property type="match status" value="1"/>
</dbReference>
<dbReference type="SUPFAM" id="SSF51569">
    <property type="entry name" value="Aldolase"/>
    <property type="match status" value="1"/>
</dbReference>
<organism evidence="1 2">
    <name type="scientific">Georgenia halophila</name>
    <dbReference type="NCBI Taxonomy" id="620889"/>
    <lineage>
        <taxon>Bacteria</taxon>
        <taxon>Bacillati</taxon>
        <taxon>Actinomycetota</taxon>
        <taxon>Actinomycetes</taxon>
        <taxon>Micrococcales</taxon>
        <taxon>Bogoriellaceae</taxon>
        <taxon>Georgenia</taxon>
    </lineage>
</organism>
<dbReference type="Pfam" id="PF06187">
    <property type="entry name" value="DUF993"/>
    <property type="match status" value="1"/>
</dbReference>
<dbReference type="Proteomes" id="UP001500622">
    <property type="component" value="Unassembled WGS sequence"/>
</dbReference>
<comment type="caution">
    <text evidence="1">The sequence shown here is derived from an EMBL/GenBank/DDBJ whole genome shotgun (WGS) entry which is preliminary data.</text>
</comment>
<gene>
    <name evidence="1" type="ORF">GCM10023169_29020</name>
</gene>
<evidence type="ECO:0000313" key="2">
    <source>
        <dbReference type="Proteomes" id="UP001500622"/>
    </source>
</evidence>
<name>A0ABP8LGZ0_9MICO</name>